<feature type="chain" id="PRO_5044519567" description="Post-GPI attachment to proteins factor 3" evidence="1">
    <location>
        <begin position="26"/>
        <end position="213"/>
    </location>
</feature>
<proteinExistence type="evidence at protein level"/>
<dbReference type="EnsemblPlants" id="Zm00001eb403930_T002">
    <property type="protein sequence ID" value="Zm00001eb403930_P002"/>
    <property type="gene ID" value="Zm00001eb403930"/>
</dbReference>
<organism evidence="2 3">
    <name type="scientific">Zea mays</name>
    <name type="common">Maize</name>
    <dbReference type="NCBI Taxonomy" id="4577"/>
    <lineage>
        <taxon>Eukaryota</taxon>
        <taxon>Viridiplantae</taxon>
        <taxon>Streptophyta</taxon>
        <taxon>Embryophyta</taxon>
        <taxon>Tracheophyta</taxon>
        <taxon>Spermatophyta</taxon>
        <taxon>Magnoliopsida</taxon>
        <taxon>Liliopsida</taxon>
        <taxon>Poales</taxon>
        <taxon>Poaceae</taxon>
        <taxon>PACMAD clade</taxon>
        <taxon>Panicoideae</taxon>
        <taxon>Andropogonodae</taxon>
        <taxon>Andropogoneae</taxon>
        <taxon>Tripsacinae</taxon>
        <taxon>Zea</taxon>
    </lineage>
</organism>
<keyword evidence="1" id="KW-0333">Golgi apparatus</keyword>
<keyword evidence="4" id="KW-1267">Proteomics identification</keyword>
<gene>
    <name evidence="2" type="primary">LOC100273324</name>
</gene>
<protein>
    <recommendedName>
        <fullName evidence="1">Post-GPI attachment to proteins factor 3</fullName>
    </recommendedName>
</protein>
<dbReference type="InterPro" id="IPR007217">
    <property type="entry name" value="Per1-like"/>
</dbReference>
<keyword evidence="1" id="KW-0337">GPI-anchor biosynthesis</keyword>
<dbReference type="Gramene" id="Zm00001eb403930_T005">
    <property type="protein sequence ID" value="Zm00001eb403930_P005"/>
    <property type="gene ID" value="Zm00001eb403930"/>
</dbReference>
<comment type="similarity">
    <text evidence="1">Belongs to the PGAP3 family.</text>
</comment>
<dbReference type="Proteomes" id="UP000007305">
    <property type="component" value="Chromosome 9"/>
</dbReference>
<dbReference type="OrthoDB" id="419770at2759"/>
<dbReference type="Gramene" id="Zm00001eb403930_T002">
    <property type="protein sequence ID" value="Zm00001eb403930_P002"/>
    <property type="gene ID" value="Zm00001eb403930"/>
</dbReference>
<comment type="subcellular location">
    <subcellularLocation>
        <location evidence="1">Golgi apparatus membrane</location>
        <topology evidence="1">Multi-pass membrane protein</topology>
    </subcellularLocation>
</comment>
<dbReference type="Pfam" id="PF04080">
    <property type="entry name" value="Per1"/>
    <property type="match status" value="1"/>
</dbReference>
<feature type="signal peptide" evidence="1">
    <location>
        <begin position="1"/>
        <end position="25"/>
    </location>
</feature>
<dbReference type="GO" id="GO:0000139">
    <property type="term" value="C:Golgi membrane"/>
    <property type="evidence" value="ECO:0007669"/>
    <property type="project" value="UniProtKB-SubCell"/>
</dbReference>
<reference evidence="2" key="3">
    <citation type="submission" date="2021-05" db="UniProtKB">
        <authorList>
            <consortium name="EnsemblPlants"/>
        </authorList>
    </citation>
    <scope>IDENTIFICATION</scope>
    <source>
        <strain evidence="2">cv. B73</strain>
    </source>
</reference>
<accession>A0A804RC11</accession>
<name>A0A804RC11_MAIZE</name>
<sequence length="213" mass="23853">MGLLGRRPWLLLLALASAAVAVAVAVEASEGDADPLYRACVEGCQKTGSLKEASIKHCMVPTDGQPADKSWYAHEPLYLQWKDWNCKSECRYHCMMEREGERAKLGLQPVKYHGKWPLKRASVFQVARCRFELELSISVFPFSLPYVINFKCLCAFILRSLYLQLSPLLLSLCNLMGGYRSSSCFIISFLYGQKLTRHTTNTLACGTSMGSLP</sequence>
<reference evidence="2" key="2">
    <citation type="submission" date="2019-07" db="EMBL/GenBank/DDBJ databases">
        <authorList>
            <person name="Seetharam A."/>
            <person name="Woodhouse M."/>
            <person name="Cannon E."/>
        </authorList>
    </citation>
    <scope>NUCLEOTIDE SEQUENCE [LARGE SCALE GENOMIC DNA]</scope>
    <source>
        <strain evidence="2">cv. B73</strain>
    </source>
</reference>
<keyword evidence="3" id="KW-1185">Reference proteome</keyword>
<comment type="function">
    <text evidence="1">Involved in the lipid remodeling steps of GPI-anchor maturation.</text>
</comment>
<evidence type="ECO:0007829" key="4">
    <source>
        <dbReference type="PeptideAtlas" id="A0A804RC11"/>
    </source>
</evidence>
<dbReference type="PANTHER" id="PTHR13148:SF1">
    <property type="entry name" value="POST-GPI ATTACHMENT TO PROTEINS FACTOR 3"/>
    <property type="match status" value="1"/>
</dbReference>
<evidence type="ECO:0000256" key="1">
    <source>
        <dbReference type="RuleBase" id="RU365066"/>
    </source>
</evidence>
<keyword evidence="1" id="KW-0732">Signal</keyword>
<dbReference type="PANTHER" id="PTHR13148">
    <property type="entry name" value="PER1-RELATED"/>
    <property type="match status" value="1"/>
</dbReference>
<reference evidence="3" key="1">
    <citation type="journal article" date="2009" name="Science">
        <title>The B73 maize genome: complexity, diversity, and dynamics.</title>
        <authorList>
            <person name="Schnable P.S."/>
            <person name="Ware D."/>
            <person name="Fulton R.S."/>
            <person name="Stein J.C."/>
            <person name="Wei F."/>
            <person name="Pasternak S."/>
            <person name="Liang C."/>
            <person name="Zhang J."/>
            <person name="Fulton L."/>
            <person name="Graves T.A."/>
            <person name="Minx P."/>
            <person name="Reily A.D."/>
            <person name="Courtney L."/>
            <person name="Kruchowski S.S."/>
            <person name="Tomlinson C."/>
            <person name="Strong C."/>
            <person name="Delehaunty K."/>
            <person name="Fronick C."/>
            <person name="Courtney B."/>
            <person name="Rock S.M."/>
            <person name="Belter E."/>
            <person name="Du F."/>
            <person name="Kim K."/>
            <person name="Abbott R.M."/>
            <person name="Cotton M."/>
            <person name="Levy A."/>
            <person name="Marchetto P."/>
            <person name="Ochoa K."/>
            <person name="Jackson S.M."/>
            <person name="Gillam B."/>
            <person name="Chen W."/>
            <person name="Yan L."/>
            <person name="Higginbotham J."/>
            <person name="Cardenas M."/>
            <person name="Waligorski J."/>
            <person name="Applebaum E."/>
            <person name="Phelps L."/>
            <person name="Falcone J."/>
            <person name="Kanchi K."/>
            <person name="Thane T."/>
            <person name="Scimone A."/>
            <person name="Thane N."/>
            <person name="Henke J."/>
            <person name="Wang T."/>
            <person name="Ruppert J."/>
            <person name="Shah N."/>
            <person name="Rotter K."/>
            <person name="Hodges J."/>
            <person name="Ingenthron E."/>
            <person name="Cordes M."/>
            <person name="Kohlberg S."/>
            <person name="Sgro J."/>
            <person name="Delgado B."/>
            <person name="Mead K."/>
            <person name="Chinwalla A."/>
            <person name="Leonard S."/>
            <person name="Crouse K."/>
            <person name="Collura K."/>
            <person name="Kudrna D."/>
            <person name="Currie J."/>
            <person name="He R."/>
            <person name="Angelova A."/>
            <person name="Rajasekar S."/>
            <person name="Mueller T."/>
            <person name="Lomeli R."/>
            <person name="Scara G."/>
            <person name="Ko A."/>
            <person name="Delaney K."/>
            <person name="Wissotski M."/>
            <person name="Lopez G."/>
            <person name="Campos D."/>
            <person name="Braidotti M."/>
            <person name="Ashley E."/>
            <person name="Golser W."/>
            <person name="Kim H."/>
            <person name="Lee S."/>
            <person name="Lin J."/>
            <person name="Dujmic Z."/>
            <person name="Kim W."/>
            <person name="Talag J."/>
            <person name="Zuccolo A."/>
            <person name="Fan C."/>
            <person name="Sebastian A."/>
            <person name="Kramer M."/>
            <person name="Spiegel L."/>
            <person name="Nascimento L."/>
            <person name="Zutavern T."/>
            <person name="Miller B."/>
            <person name="Ambroise C."/>
            <person name="Muller S."/>
            <person name="Spooner W."/>
            <person name="Narechania A."/>
            <person name="Ren L."/>
            <person name="Wei S."/>
            <person name="Kumari S."/>
            <person name="Faga B."/>
            <person name="Levy M.J."/>
            <person name="McMahan L."/>
            <person name="Van Buren P."/>
            <person name="Vaughn M.W."/>
            <person name="Ying K."/>
            <person name="Yeh C.-T."/>
            <person name="Emrich S.J."/>
            <person name="Jia Y."/>
            <person name="Kalyanaraman A."/>
            <person name="Hsia A.-P."/>
            <person name="Barbazuk W.B."/>
            <person name="Baucom R.S."/>
            <person name="Brutnell T.P."/>
            <person name="Carpita N.C."/>
            <person name="Chaparro C."/>
            <person name="Chia J.-M."/>
            <person name="Deragon J.-M."/>
            <person name="Estill J.C."/>
            <person name="Fu Y."/>
            <person name="Jeddeloh J.A."/>
            <person name="Han Y."/>
            <person name="Lee H."/>
            <person name="Li P."/>
            <person name="Lisch D.R."/>
            <person name="Liu S."/>
            <person name="Liu Z."/>
            <person name="Nagel D.H."/>
            <person name="McCann M.C."/>
            <person name="SanMiguel P."/>
            <person name="Myers A.M."/>
            <person name="Nettleton D."/>
            <person name="Nguyen J."/>
            <person name="Penning B.W."/>
            <person name="Ponnala L."/>
            <person name="Schneider K.L."/>
            <person name="Schwartz D.C."/>
            <person name="Sharma A."/>
            <person name="Soderlund C."/>
            <person name="Springer N.M."/>
            <person name="Sun Q."/>
            <person name="Wang H."/>
            <person name="Waterman M."/>
            <person name="Westerman R."/>
            <person name="Wolfgruber T.K."/>
            <person name="Yang L."/>
            <person name="Yu Y."/>
            <person name="Zhang L."/>
            <person name="Zhou S."/>
            <person name="Zhu Q."/>
            <person name="Bennetzen J.L."/>
            <person name="Dawe R.K."/>
            <person name="Jiang J."/>
            <person name="Jiang N."/>
            <person name="Presting G.G."/>
            <person name="Wessler S.R."/>
            <person name="Aluru S."/>
            <person name="Martienssen R.A."/>
            <person name="Clifton S.W."/>
            <person name="McCombie W.R."/>
            <person name="Wing R.A."/>
            <person name="Wilson R.K."/>
        </authorList>
    </citation>
    <scope>NUCLEOTIDE SEQUENCE [LARGE SCALE GENOMIC DNA]</scope>
    <source>
        <strain evidence="3">cv. B73</strain>
    </source>
</reference>
<evidence type="ECO:0000313" key="2">
    <source>
        <dbReference type="EnsemblPlants" id="Zm00001eb403930_P002"/>
    </source>
</evidence>
<evidence type="ECO:0000313" key="3">
    <source>
        <dbReference type="Proteomes" id="UP000007305"/>
    </source>
</evidence>
<dbReference type="GO" id="GO:0006506">
    <property type="term" value="P:GPI anchor biosynthetic process"/>
    <property type="evidence" value="ECO:0007669"/>
    <property type="project" value="UniProtKB-KW"/>
</dbReference>
<dbReference type="EnsemblPlants" id="Zm00001eb403930_T005">
    <property type="protein sequence ID" value="Zm00001eb403930_P005"/>
    <property type="gene ID" value="Zm00001eb403930"/>
</dbReference>
<dbReference type="AlphaFoldDB" id="A0A804RC11"/>